<comment type="subunit">
    <text evidence="3">Heterodimer of HisH and HisF.</text>
</comment>
<dbReference type="InterPro" id="IPR004651">
    <property type="entry name" value="HisF"/>
</dbReference>
<dbReference type="GO" id="GO:0016829">
    <property type="term" value="F:lyase activity"/>
    <property type="evidence" value="ECO:0007669"/>
    <property type="project" value="UniProtKB-KW"/>
</dbReference>
<reference evidence="15" key="1">
    <citation type="submission" date="2020-08" db="EMBL/GenBank/DDBJ databases">
        <title>Genome public.</title>
        <authorList>
            <person name="Liu C."/>
            <person name="Sun Q."/>
        </authorList>
    </citation>
    <scope>NUCLEOTIDE SEQUENCE</scope>
    <source>
        <strain evidence="15">BX8</strain>
    </source>
</reference>
<keyword evidence="6 14" id="KW-0028">Amino-acid biosynthesis</keyword>
<accession>A0A923L0M7</accession>
<sequence length="255" mass="27159">MAKAEKIRLIARLEVKNDQLVKGVQLEGLRKLGDPHDFARAYYEAGIDEILYLDIVASLYERNNLSQIVRRTTGDVFIPITVGGGLRSVEDVHKILQQGADKAAINTAAIKDPSIITRVAEAYGSQCMVLSIQAKRRRDGSGWEAYYDNGREHSGLDAVEWAKRGVALGAGEILLTSVDSEGLGRGMDRELIRAVAGAVNVPVIAAGGAAGPEDVALAAEDGACAVALSSLLHYKRMGVGQLKAALAARGVGVRR</sequence>
<keyword evidence="16" id="KW-1185">Reference proteome</keyword>
<evidence type="ECO:0000256" key="12">
    <source>
        <dbReference type="ARBA" id="ARBA00032401"/>
    </source>
</evidence>
<evidence type="ECO:0000313" key="15">
    <source>
        <dbReference type="EMBL" id="MBC5580760.1"/>
    </source>
</evidence>
<dbReference type="InterPro" id="IPR013785">
    <property type="entry name" value="Aldolase_TIM"/>
</dbReference>
<evidence type="ECO:0000313" key="16">
    <source>
        <dbReference type="Proteomes" id="UP000659630"/>
    </source>
</evidence>
<dbReference type="SUPFAM" id="SSF51366">
    <property type="entry name" value="Ribulose-phoshate binding barrel"/>
    <property type="match status" value="1"/>
</dbReference>
<evidence type="ECO:0000256" key="2">
    <source>
        <dbReference type="ARBA" id="ARBA00009667"/>
    </source>
</evidence>
<evidence type="ECO:0000256" key="3">
    <source>
        <dbReference type="ARBA" id="ARBA00011152"/>
    </source>
</evidence>
<protein>
    <recommendedName>
        <fullName evidence="5">Imidazole glycerol phosphate synthase subunit HisF</fullName>
        <ecNumber evidence="4">4.3.2.10</ecNumber>
    </recommendedName>
    <alternativeName>
        <fullName evidence="10">IGP synthase cyclase subunit</fullName>
    </alternativeName>
    <alternativeName>
        <fullName evidence="11">IGP synthase subunit HisF</fullName>
    </alternativeName>
    <alternativeName>
        <fullName evidence="12">ImGP synthase subunit HisF</fullName>
    </alternativeName>
</protein>
<dbReference type="InterPro" id="IPR006062">
    <property type="entry name" value="His_biosynth"/>
</dbReference>
<proteinExistence type="inferred from homology"/>
<dbReference type="RefSeq" id="WP_186887090.1">
    <property type="nucleotide sequence ID" value="NZ_JACONZ010000001.1"/>
</dbReference>
<evidence type="ECO:0000256" key="5">
    <source>
        <dbReference type="ARBA" id="ARBA00016318"/>
    </source>
</evidence>
<comment type="function">
    <text evidence="9">IGPS catalyzes the conversion of PRFAR and glutamine to IGP, AICAR and glutamate. The HisF subunit catalyzes the cyclization activity that produces IGP and AICAR from PRFAR using the ammonia provided by the HisH subunit.</text>
</comment>
<name>A0A923L0M7_9FIRM</name>
<dbReference type="Proteomes" id="UP000659630">
    <property type="component" value="Unassembled WGS sequence"/>
</dbReference>
<comment type="catalytic activity">
    <reaction evidence="13">
        <text>5-[(5-phospho-1-deoxy-D-ribulos-1-ylimino)methylamino]-1-(5-phospho-beta-D-ribosyl)imidazole-4-carboxamide + L-glutamine = D-erythro-1-(imidazol-4-yl)glycerol 3-phosphate + 5-amino-1-(5-phospho-beta-D-ribosyl)imidazole-4-carboxamide + L-glutamate + H(+)</text>
        <dbReference type="Rhea" id="RHEA:24793"/>
        <dbReference type="ChEBI" id="CHEBI:15378"/>
        <dbReference type="ChEBI" id="CHEBI:29985"/>
        <dbReference type="ChEBI" id="CHEBI:58278"/>
        <dbReference type="ChEBI" id="CHEBI:58359"/>
        <dbReference type="ChEBI" id="CHEBI:58475"/>
        <dbReference type="ChEBI" id="CHEBI:58525"/>
        <dbReference type="EC" id="4.3.2.10"/>
    </reaction>
</comment>
<gene>
    <name evidence="15" type="primary">hisF</name>
    <name evidence="15" type="ORF">H8S23_04515</name>
</gene>
<dbReference type="AlphaFoldDB" id="A0A923L0M7"/>
<keyword evidence="8 15" id="KW-0456">Lyase</keyword>
<dbReference type="EMBL" id="JACONZ010000001">
    <property type="protein sequence ID" value="MBC5580760.1"/>
    <property type="molecule type" value="Genomic_DNA"/>
</dbReference>
<dbReference type="Pfam" id="PF00977">
    <property type="entry name" value="His_biosynth"/>
    <property type="match status" value="1"/>
</dbReference>
<evidence type="ECO:0000256" key="9">
    <source>
        <dbReference type="ARBA" id="ARBA00025475"/>
    </source>
</evidence>
<dbReference type="PANTHER" id="PTHR21235">
    <property type="entry name" value="IMIDAZOLE GLYCEROL PHOSPHATE SYNTHASE SUBUNIT HISF/H IGP SYNTHASE SUBUNIT HISF/H"/>
    <property type="match status" value="1"/>
</dbReference>
<dbReference type="InterPro" id="IPR050064">
    <property type="entry name" value="IGPS_HisA/HisF"/>
</dbReference>
<evidence type="ECO:0000256" key="11">
    <source>
        <dbReference type="ARBA" id="ARBA00031409"/>
    </source>
</evidence>
<dbReference type="GO" id="GO:0000105">
    <property type="term" value="P:L-histidine biosynthetic process"/>
    <property type="evidence" value="ECO:0007669"/>
    <property type="project" value="UniProtKB-KW"/>
</dbReference>
<evidence type="ECO:0000256" key="8">
    <source>
        <dbReference type="ARBA" id="ARBA00023239"/>
    </source>
</evidence>
<organism evidence="15 16">
    <name type="scientific">Anaerofilum hominis</name>
    <dbReference type="NCBI Taxonomy" id="2763016"/>
    <lineage>
        <taxon>Bacteria</taxon>
        <taxon>Bacillati</taxon>
        <taxon>Bacillota</taxon>
        <taxon>Clostridia</taxon>
        <taxon>Eubacteriales</taxon>
        <taxon>Oscillospiraceae</taxon>
        <taxon>Anaerofilum</taxon>
    </lineage>
</organism>
<evidence type="ECO:0000256" key="1">
    <source>
        <dbReference type="ARBA" id="ARBA00005091"/>
    </source>
</evidence>
<comment type="similarity">
    <text evidence="2 14">Belongs to the HisA/HisF family.</text>
</comment>
<evidence type="ECO:0000256" key="14">
    <source>
        <dbReference type="RuleBase" id="RU003657"/>
    </source>
</evidence>
<comment type="caution">
    <text evidence="15">The sequence shown here is derived from an EMBL/GenBank/DDBJ whole genome shotgun (WGS) entry which is preliminary data.</text>
</comment>
<evidence type="ECO:0000256" key="10">
    <source>
        <dbReference type="ARBA" id="ARBA00030264"/>
    </source>
</evidence>
<keyword evidence="7 14" id="KW-0368">Histidine biosynthesis</keyword>
<evidence type="ECO:0000256" key="7">
    <source>
        <dbReference type="ARBA" id="ARBA00023102"/>
    </source>
</evidence>
<evidence type="ECO:0000256" key="4">
    <source>
        <dbReference type="ARBA" id="ARBA00012809"/>
    </source>
</evidence>
<evidence type="ECO:0000256" key="13">
    <source>
        <dbReference type="ARBA" id="ARBA00047838"/>
    </source>
</evidence>
<dbReference type="Gene3D" id="3.20.20.70">
    <property type="entry name" value="Aldolase class I"/>
    <property type="match status" value="1"/>
</dbReference>
<comment type="pathway">
    <text evidence="1">Amino-acid biosynthesis; L-histidine biosynthesis; L-histidine from 5-phospho-alpha-D-ribose 1-diphosphate: step 5/9.</text>
</comment>
<evidence type="ECO:0000256" key="6">
    <source>
        <dbReference type="ARBA" id="ARBA00022605"/>
    </source>
</evidence>
<dbReference type="InterPro" id="IPR011060">
    <property type="entry name" value="RibuloseP-bd_barrel"/>
</dbReference>
<dbReference type="GO" id="GO:0000107">
    <property type="term" value="F:imidazoleglycerol-phosphate synthase activity"/>
    <property type="evidence" value="ECO:0007669"/>
    <property type="project" value="InterPro"/>
</dbReference>
<dbReference type="EC" id="4.3.2.10" evidence="4"/>
<dbReference type="PANTHER" id="PTHR21235:SF2">
    <property type="entry name" value="IMIDAZOLE GLYCEROL PHOSPHATE SYNTHASE HISHF"/>
    <property type="match status" value="1"/>
</dbReference>
<dbReference type="CDD" id="cd04731">
    <property type="entry name" value="HisF"/>
    <property type="match status" value="1"/>
</dbReference>